<dbReference type="Proteomes" id="UP001163046">
    <property type="component" value="Unassembled WGS sequence"/>
</dbReference>
<dbReference type="AlphaFoldDB" id="A0A9X0CKE1"/>
<feature type="signal peptide" evidence="1">
    <location>
        <begin position="1"/>
        <end position="20"/>
    </location>
</feature>
<keyword evidence="4" id="KW-1185">Reference proteome</keyword>
<evidence type="ECO:0000256" key="1">
    <source>
        <dbReference type="SAM" id="SignalP"/>
    </source>
</evidence>
<organism evidence="3 4">
    <name type="scientific">Desmophyllum pertusum</name>
    <dbReference type="NCBI Taxonomy" id="174260"/>
    <lineage>
        <taxon>Eukaryota</taxon>
        <taxon>Metazoa</taxon>
        <taxon>Cnidaria</taxon>
        <taxon>Anthozoa</taxon>
        <taxon>Hexacorallia</taxon>
        <taxon>Scleractinia</taxon>
        <taxon>Caryophylliina</taxon>
        <taxon>Caryophylliidae</taxon>
        <taxon>Desmophyllum</taxon>
    </lineage>
</organism>
<keyword evidence="1" id="KW-0732">Signal</keyword>
<evidence type="ECO:0000313" key="3">
    <source>
        <dbReference type="EMBL" id="KAJ7360638.1"/>
    </source>
</evidence>
<dbReference type="OrthoDB" id="5946235at2759"/>
<comment type="caution">
    <text evidence="3">The sequence shown here is derived from an EMBL/GenBank/DDBJ whole genome shotgun (WGS) entry which is preliminary data.</text>
</comment>
<dbReference type="InterPro" id="IPR053880">
    <property type="entry name" value="GPR180-like_N"/>
</dbReference>
<accession>A0A9X0CKE1</accession>
<reference evidence="3" key="1">
    <citation type="submission" date="2023-01" db="EMBL/GenBank/DDBJ databases">
        <title>Genome assembly of the deep-sea coral Lophelia pertusa.</title>
        <authorList>
            <person name="Herrera S."/>
            <person name="Cordes E."/>
        </authorList>
    </citation>
    <scope>NUCLEOTIDE SEQUENCE</scope>
    <source>
        <strain evidence="3">USNM1676648</strain>
        <tissue evidence="3">Polyp</tissue>
    </source>
</reference>
<proteinExistence type="predicted"/>
<sequence length="199" mass="22268">MDFSFNVVGFLFLIAQITRASSFVREGHLKLAGYNFAFLASFCGNSTGPVVQYNFSYPQEFCCYSLFSYFQDQWWKIWPRPELDCNEKASVLDLDGSQVLNLTTTDPRAGCRVLLSGNGSWDILCQGSQMYQVQTEEPSTQKCWFLAVSNCNSTLQGLQLDYSLNITGATPNMASKPLDRGNLLGLVLTVIITWSSLDM</sequence>
<dbReference type="Pfam" id="PF21892">
    <property type="entry name" value="TMEM145_N"/>
    <property type="match status" value="1"/>
</dbReference>
<feature type="domain" description="GPR180-like N-terminal" evidence="2">
    <location>
        <begin position="26"/>
        <end position="162"/>
    </location>
</feature>
<dbReference type="InterPro" id="IPR047831">
    <property type="entry name" value="GPR180/TMEM145"/>
</dbReference>
<dbReference type="EMBL" id="MU827309">
    <property type="protein sequence ID" value="KAJ7360638.1"/>
    <property type="molecule type" value="Genomic_DNA"/>
</dbReference>
<feature type="chain" id="PRO_5040772544" description="GPR180-like N-terminal domain-containing protein" evidence="1">
    <location>
        <begin position="21"/>
        <end position="199"/>
    </location>
</feature>
<name>A0A9X0CKE1_9CNID</name>
<protein>
    <recommendedName>
        <fullName evidence="2">GPR180-like N-terminal domain-containing protein</fullName>
    </recommendedName>
</protein>
<gene>
    <name evidence="3" type="ORF">OS493_015748</name>
</gene>
<dbReference type="PANTHER" id="PTHR23252">
    <property type="entry name" value="INTIMAL THICKNESS RECEPTOR-RELATED"/>
    <property type="match status" value="1"/>
</dbReference>
<evidence type="ECO:0000259" key="2">
    <source>
        <dbReference type="Pfam" id="PF21892"/>
    </source>
</evidence>
<dbReference type="PANTHER" id="PTHR23252:SF24">
    <property type="entry name" value="TRANSMEMBRANE PROTEIN 145"/>
    <property type="match status" value="1"/>
</dbReference>
<evidence type="ECO:0000313" key="4">
    <source>
        <dbReference type="Proteomes" id="UP001163046"/>
    </source>
</evidence>